<dbReference type="GO" id="GO:0003824">
    <property type="term" value="F:catalytic activity"/>
    <property type="evidence" value="ECO:0007669"/>
    <property type="project" value="InterPro"/>
</dbReference>
<dbReference type="AlphaFoldDB" id="A0A395H1I6"/>
<dbReference type="SUPFAM" id="SSF48452">
    <property type="entry name" value="TPR-like"/>
    <property type="match status" value="3"/>
</dbReference>
<dbReference type="GO" id="GO:0043531">
    <property type="term" value="F:ADP binding"/>
    <property type="evidence" value="ECO:0007669"/>
    <property type="project" value="InterPro"/>
</dbReference>
<evidence type="ECO:0000259" key="2">
    <source>
        <dbReference type="Pfam" id="PF01048"/>
    </source>
</evidence>
<dbReference type="EMBL" id="KZ824442">
    <property type="protein sequence ID" value="RAL00074.1"/>
    <property type="molecule type" value="Genomic_DNA"/>
</dbReference>
<dbReference type="InterPro" id="IPR000845">
    <property type="entry name" value="Nucleoside_phosphorylase_d"/>
</dbReference>
<dbReference type="RefSeq" id="XP_025574401.1">
    <property type="nucleotide sequence ID" value="XM_025724340.1"/>
</dbReference>
<dbReference type="STRING" id="1448316.A0A395H1I6"/>
<dbReference type="PANTHER" id="PTHR46082:SF11">
    <property type="entry name" value="AAA+ ATPASE DOMAIN-CONTAINING PROTEIN-RELATED"/>
    <property type="match status" value="1"/>
</dbReference>
<dbReference type="Pfam" id="PF13374">
    <property type="entry name" value="TPR_10"/>
    <property type="match status" value="3"/>
</dbReference>
<protein>
    <submittedName>
        <fullName evidence="3">Uncharacterized protein</fullName>
    </submittedName>
</protein>
<gene>
    <name evidence="3" type="ORF">BO80DRAFT_502727</name>
</gene>
<organism evidence="3 4">
    <name type="scientific">Aspergillus ibericus CBS 121593</name>
    <dbReference type="NCBI Taxonomy" id="1448316"/>
    <lineage>
        <taxon>Eukaryota</taxon>
        <taxon>Fungi</taxon>
        <taxon>Dikarya</taxon>
        <taxon>Ascomycota</taxon>
        <taxon>Pezizomycotina</taxon>
        <taxon>Eurotiomycetes</taxon>
        <taxon>Eurotiomycetidae</taxon>
        <taxon>Eurotiales</taxon>
        <taxon>Aspergillaceae</taxon>
        <taxon>Aspergillus</taxon>
        <taxon>Aspergillus subgen. Circumdati</taxon>
    </lineage>
</organism>
<reference evidence="3 4" key="1">
    <citation type="submission" date="2018-02" db="EMBL/GenBank/DDBJ databases">
        <title>The genomes of Aspergillus section Nigri reveals drivers in fungal speciation.</title>
        <authorList>
            <consortium name="DOE Joint Genome Institute"/>
            <person name="Vesth T.C."/>
            <person name="Nybo J."/>
            <person name="Theobald S."/>
            <person name="Brandl J."/>
            <person name="Frisvad J.C."/>
            <person name="Nielsen K.F."/>
            <person name="Lyhne E.K."/>
            <person name="Kogle M.E."/>
            <person name="Kuo A."/>
            <person name="Riley R."/>
            <person name="Clum A."/>
            <person name="Nolan M."/>
            <person name="Lipzen A."/>
            <person name="Salamov A."/>
            <person name="Henrissat B."/>
            <person name="Wiebenga A."/>
            <person name="De vries R.P."/>
            <person name="Grigoriev I.V."/>
            <person name="Mortensen U.H."/>
            <person name="Andersen M.R."/>
            <person name="Baker S.E."/>
        </authorList>
    </citation>
    <scope>NUCLEOTIDE SEQUENCE [LARGE SCALE GENOMIC DNA]</scope>
    <source>
        <strain evidence="3 4">CBS 121593</strain>
    </source>
</reference>
<dbReference type="PANTHER" id="PTHR46082">
    <property type="entry name" value="ATP/GTP-BINDING PROTEIN-RELATED"/>
    <property type="match status" value="1"/>
</dbReference>
<dbReference type="InterPro" id="IPR027417">
    <property type="entry name" value="P-loop_NTPase"/>
</dbReference>
<dbReference type="OrthoDB" id="427518at2759"/>
<sequence>MPPPLHPDDYTLAWLCALPRELAAAKAVLDETYPALPATAHDTNTYTLGRIGPHPIVLVCLPTGMTGIVSAAVTVTQMRVAFPRLTLGVMVGVGGGAPSSGHDIRLGDVVVGSDGFIKYDRGKTTQGGEFQYGASVMLPPPKLLSVISQLQAQPERHREEWTQLIRQVARQNPRFQPPREEDDVLFQTSYDHPAGWDTCEHCDAGRRVLRAPRGDSQPRVHYGRIGSADQVMRHGDTRDRVARQCGVICFEMEAAGVLNERLPCLSIRGICDYSDSHKNKQWQDYAAMTAAVYAKEVLNLLPPASPSEACFLVPFEPVRQLVGRHDVLADIRSRVEENRPVVLYGLGGVGKTQVAVHFCHEYRQQHPSAHVLWVDASSPAHFDHSYRQIAAALRIPGHEDPGFDALVETHRRLTAAESLRWLMVVDNLDNRDEMASRMPFLPRVARSKGSLVVTTRTMQACQDLHDWDPARDDATQVLPLPPHESMSLLTMHLKPNQRSNETDVMTLLETLEYLPLAITQAIAWIKMNGSTVTKYLERLGSRSTGRPGILDEEYKDVYRYDHLPHSIYRTWELSLRQIWTQEASAAHLLATIAMFDAQHGVPMWLLEKASNDELGAISALGSLSSWSLLDYGPNETLIMHRMVRDAVRHFLHQRKELRRYEVSGLALLVQHFPAPDTDDWQRCEALAPLAETMLAMIDPRREDETICAHRATLLHFLSAYENHRGRYKEAHFHVKDAWRARSARLGPDHLDTVACEELLALVRMNRGRYRKALETQRSVHAKRLDVQGYQAPATVASQKQLGDVELKLGRFTRAIETYSAACRQSELALGDQHRHTLELRHVLAEAFEWQKNAGKAEQLYRRALAGKEATLGPSHHSTVQTRIALDALVASQTSDPHAALGRYRDMWQLSADTFGDTHPNTIGLLCNQAAWHKAQGAWREAETLQDQAYHLFLNALGETHPSTLMCLSNLAVLKQEQGKAVEAEALHLELLGQRTAVLGPEHPHTLASMYHFAEMKLEQGAYAEAHPILERVVTSQEIVLGPDHPTTLRSVSSLTESLEGLHRYAECEQVYRGLIARKRQVLGSSHLDTVVEIHNLAELLREQNRLAEAEVLHREALQLSPADRPRSVTTLLIMANLARVLMLQQKRGEARALYQGALADIRQLPATADWRISILMQRMEKELGELSLLGRLAAWVPQPMAAFWTPVYDSWSWLRGGSGPG</sequence>
<dbReference type="InterPro" id="IPR011990">
    <property type="entry name" value="TPR-like_helical_dom_sf"/>
</dbReference>
<dbReference type="Pfam" id="PF00931">
    <property type="entry name" value="NB-ARC"/>
    <property type="match status" value="1"/>
</dbReference>
<dbReference type="Pfam" id="PF01048">
    <property type="entry name" value="PNP_UDP_1"/>
    <property type="match status" value="1"/>
</dbReference>
<dbReference type="Gene3D" id="3.40.50.300">
    <property type="entry name" value="P-loop containing nucleotide triphosphate hydrolases"/>
    <property type="match status" value="1"/>
</dbReference>
<evidence type="ECO:0000313" key="4">
    <source>
        <dbReference type="Proteomes" id="UP000249402"/>
    </source>
</evidence>
<evidence type="ECO:0000259" key="1">
    <source>
        <dbReference type="Pfam" id="PF00931"/>
    </source>
</evidence>
<dbReference type="Gene3D" id="1.25.40.10">
    <property type="entry name" value="Tetratricopeptide repeat domain"/>
    <property type="match status" value="3"/>
</dbReference>
<evidence type="ECO:0000313" key="3">
    <source>
        <dbReference type="EMBL" id="RAL00074.1"/>
    </source>
</evidence>
<dbReference type="SUPFAM" id="SSF53167">
    <property type="entry name" value="Purine and uridine phosphorylases"/>
    <property type="match status" value="1"/>
</dbReference>
<feature type="domain" description="NB-ARC" evidence="1">
    <location>
        <begin position="337"/>
        <end position="489"/>
    </location>
</feature>
<feature type="domain" description="Nucleoside phosphorylase" evidence="2">
    <location>
        <begin position="12"/>
        <end position="283"/>
    </location>
</feature>
<dbReference type="InterPro" id="IPR035994">
    <property type="entry name" value="Nucleoside_phosphorylase_sf"/>
</dbReference>
<dbReference type="InterPro" id="IPR002182">
    <property type="entry name" value="NB-ARC"/>
</dbReference>
<dbReference type="InterPro" id="IPR053137">
    <property type="entry name" value="NLR-like"/>
</dbReference>
<proteinExistence type="predicted"/>
<dbReference type="SMART" id="SM00028">
    <property type="entry name" value="TPR"/>
    <property type="match status" value="3"/>
</dbReference>
<dbReference type="Gene3D" id="3.40.50.1580">
    <property type="entry name" value="Nucleoside phosphorylase domain"/>
    <property type="match status" value="1"/>
</dbReference>
<dbReference type="GO" id="GO:0009116">
    <property type="term" value="P:nucleoside metabolic process"/>
    <property type="evidence" value="ECO:0007669"/>
    <property type="project" value="InterPro"/>
</dbReference>
<dbReference type="VEuPathDB" id="FungiDB:BO80DRAFT_502727"/>
<keyword evidence="4" id="KW-1185">Reference proteome</keyword>
<dbReference type="Proteomes" id="UP000249402">
    <property type="component" value="Unassembled WGS sequence"/>
</dbReference>
<dbReference type="Pfam" id="PF13424">
    <property type="entry name" value="TPR_12"/>
    <property type="match status" value="2"/>
</dbReference>
<name>A0A395H1I6_9EURO</name>
<accession>A0A395H1I6</accession>
<dbReference type="SUPFAM" id="SSF52540">
    <property type="entry name" value="P-loop containing nucleoside triphosphate hydrolases"/>
    <property type="match status" value="1"/>
</dbReference>
<dbReference type="InterPro" id="IPR019734">
    <property type="entry name" value="TPR_rpt"/>
</dbReference>
<dbReference type="GeneID" id="37229205"/>